<feature type="compositionally biased region" description="Basic residues" evidence="5">
    <location>
        <begin position="194"/>
        <end position="205"/>
    </location>
</feature>
<evidence type="ECO:0000256" key="4">
    <source>
        <dbReference type="PROSITE-ProRule" id="PRU00470"/>
    </source>
</evidence>
<dbReference type="GO" id="GO:0008270">
    <property type="term" value="F:zinc ion binding"/>
    <property type="evidence" value="ECO:0007669"/>
    <property type="project" value="UniProtKB-KW"/>
</dbReference>
<dbReference type="Pfam" id="PF03110">
    <property type="entry name" value="SBP"/>
    <property type="match status" value="1"/>
</dbReference>
<keyword evidence="2 4" id="KW-0863">Zinc-finger</keyword>
<dbReference type="InterPro" id="IPR004333">
    <property type="entry name" value="SBP_dom"/>
</dbReference>
<keyword evidence="1" id="KW-0479">Metal-binding</keyword>
<feature type="region of interest" description="Disordered" evidence="5">
    <location>
        <begin position="55"/>
        <end position="74"/>
    </location>
</feature>
<feature type="domain" description="SBP-type" evidence="6">
    <location>
        <begin position="128"/>
        <end position="205"/>
    </location>
</feature>
<dbReference type="GO" id="GO:0005634">
    <property type="term" value="C:nucleus"/>
    <property type="evidence" value="ECO:0007669"/>
    <property type="project" value="InterPro"/>
</dbReference>
<evidence type="ECO:0000313" key="8">
    <source>
        <dbReference type="Proteomes" id="UP000824469"/>
    </source>
</evidence>
<feature type="compositionally biased region" description="Polar residues" evidence="5">
    <location>
        <begin position="252"/>
        <end position="261"/>
    </location>
</feature>
<dbReference type="SUPFAM" id="SSF103612">
    <property type="entry name" value="SBT domain"/>
    <property type="match status" value="1"/>
</dbReference>
<keyword evidence="8" id="KW-1185">Reference proteome</keyword>
<comment type="caution">
    <text evidence="7">The sequence shown here is derived from an EMBL/GenBank/DDBJ whole genome shotgun (WGS) entry which is preliminary data.</text>
</comment>
<dbReference type="GO" id="GO:0003677">
    <property type="term" value="F:DNA binding"/>
    <property type="evidence" value="ECO:0007669"/>
    <property type="project" value="InterPro"/>
</dbReference>
<dbReference type="PANTHER" id="PTHR31251">
    <property type="entry name" value="SQUAMOSA PROMOTER-BINDING-LIKE PROTEIN 4"/>
    <property type="match status" value="1"/>
</dbReference>
<name>A0AA38CBJ8_TAXCH</name>
<feature type="compositionally biased region" description="Low complexity" evidence="5">
    <location>
        <begin position="236"/>
        <end position="250"/>
    </location>
</feature>
<dbReference type="PANTHER" id="PTHR31251:SF108">
    <property type="entry name" value="SQUAMOSA PROMOTER-BINDING-LIKE PROTEIN 7"/>
    <property type="match status" value="1"/>
</dbReference>
<dbReference type="InterPro" id="IPR036893">
    <property type="entry name" value="SBP_sf"/>
</dbReference>
<dbReference type="EMBL" id="JAHRHJ020000010">
    <property type="protein sequence ID" value="KAH9296870.1"/>
    <property type="molecule type" value="Genomic_DNA"/>
</dbReference>
<gene>
    <name evidence="7" type="ORF">KI387_028552</name>
</gene>
<dbReference type="Pfam" id="PF26102">
    <property type="entry name" value="Ig_SPL7"/>
    <property type="match status" value="1"/>
</dbReference>
<evidence type="ECO:0000259" key="6">
    <source>
        <dbReference type="PROSITE" id="PS51141"/>
    </source>
</evidence>
<dbReference type="Proteomes" id="UP000824469">
    <property type="component" value="Unassembled WGS sequence"/>
</dbReference>
<dbReference type="OMA" id="HESCKIF"/>
<reference evidence="7 8" key="1">
    <citation type="journal article" date="2021" name="Nat. Plants">
        <title>The Taxus genome provides insights into paclitaxel biosynthesis.</title>
        <authorList>
            <person name="Xiong X."/>
            <person name="Gou J."/>
            <person name="Liao Q."/>
            <person name="Li Y."/>
            <person name="Zhou Q."/>
            <person name="Bi G."/>
            <person name="Li C."/>
            <person name="Du R."/>
            <person name="Wang X."/>
            <person name="Sun T."/>
            <person name="Guo L."/>
            <person name="Liang H."/>
            <person name="Lu P."/>
            <person name="Wu Y."/>
            <person name="Zhang Z."/>
            <person name="Ro D.K."/>
            <person name="Shang Y."/>
            <person name="Huang S."/>
            <person name="Yan J."/>
        </authorList>
    </citation>
    <scope>NUCLEOTIDE SEQUENCE [LARGE SCALE GENOMIC DNA]</scope>
    <source>
        <strain evidence="7">Ta-2019</strain>
    </source>
</reference>
<evidence type="ECO:0000256" key="2">
    <source>
        <dbReference type="ARBA" id="ARBA00022771"/>
    </source>
</evidence>
<feature type="region of interest" description="Disordered" evidence="5">
    <location>
        <begin position="364"/>
        <end position="398"/>
    </location>
</feature>
<evidence type="ECO:0000256" key="1">
    <source>
        <dbReference type="ARBA" id="ARBA00022723"/>
    </source>
</evidence>
<sequence length="611" mass="68930">MADLPDDRAVSSALTWDWDNILDFSIASPNIFSWQTDEPVNFSEELFVPPQDFETLKTPEPHNSLPENRSQYVAEDEEEAASRIRKRDPRLTCENFLAGRVPCACPEMEENEEEEEDDVSRKRAKVTTVRCQVPSCEADISNLKGYHRRHRVCLRCVNAATVVLDDAPQRYCQQCGKFHLLPDFDEGKRSCRRKLERHNNRRRRKPAGEKASVQGRTSRTESPPQNADVEPYIDAKSGQGSKSLSSLGTGEKQASSGSEELQISEVEQPYKDHSCEDNVELKSADVHKISSISSPVNVPTELEGTLIPNRVTGHGEYFNEREIKFIENNQASPSRILVGSQDRDNSSCAEFNQQTYTGLLTEETSHDDKFPHSSSGQNLKDGGSGPLRSSLSSTGREKSFPYASVCPTGRISFKLYDWNPAEFPRRLRQQILQWLADMPIELESYIRPGCTILTSFIALPQYMWEKLSADSISYVCNLLNGYESILSGKGNMLVYLNNIVMRIENGEASLVNTKIDQRVPQLYSVHPVFVEAGHPIEIVACGKNLFQSKFRFLISFGGNYLDYDSCEAIPLRKVDSTFRSNENIFRTSNHESCKIFIPSTDSRLFGPAFVE</sequence>
<feature type="region of interest" description="Disordered" evidence="5">
    <location>
        <begin position="194"/>
        <end position="262"/>
    </location>
</feature>
<accession>A0AA38CBJ8</accession>
<evidence type="ECO:0000256" key="3">
    <source>
        <dbReference type="ARBA" id="ARBA00022833"/>
    </source>
</evidence>
<evidence type="ECO:0000256" key="5">
    <source>
        <dbReference type="SAM" id="MobiDB-lite"/>
    </source>
</evidence>
<dbReference type="PROSITE" id="PS51141">
    <property type="entry name" value="ZF_SBP"/>
    <property type="match status" value="1"/>
</dbReference>
<dbReference type="InterPro" id="IPR044817">
    <property type="entry name" value="SBP-like"/>
</dbReference>
<feature type="compositionally biased region" description="Polar residues" evidence="5">
    <location>
        <begin position="214"/>
        <end position="225"/>
    </location>
</feature>
<evidence type="ECO:0000313" key="7">
    <source>
        <dbReference type="EMBL" id="KAH9296870.1"/>
    </source>
</evidence>
<keyword evidence="3" id="KW-0862">Zinc</keyword>
<dbReference type="AlphaFoldDB" id="A0AA38CBJ8"/>
<feature type="non-terminal residue" evidence="7">
    <location>
        <position position="611"/>
    </location>
</feature>
<protein>
    <recommendedName>
        <fullName evidence="6">SBP-type domain-containing protein</fullName>
    </recommendedName>
</protein>
<proteinExistence type="predicted"/>
<dbReference type="Gene3D" id="4.10.1100.10">
    <property type="entry name" value="Transcription factor, SBP-box domain"/>
    <property type="match status" value="1"/>
</dbReference>
<organism evidence="7 8">
    <name type="scientific">Taxus chinensis</name>
    <name type="common">Chinese yew</name>
    <name type="synonym">Taxus wallichiana var. chinensis</name>
    <dbReference type="NCBI Taxonomy" id="29808"/>
    <lineage>
        <taxon>Eukaryota</taxon>
        <taxon>Viridiplantae</taxon>
        <taxon>Streptophyta</taxon>
        <taxon>Embryophyta</taxon>
        <taxon>Tracheophyta</taxon>
        <taxon>Spermatophyta</taxon>
        <taxon>Pinopsida</taxon>
        <taxon>Pinidae</taxon>
        <taxon>Conifers II</taxon>
        <taxon>Cupressales</taxon>
        <taxon>Taxaceae</taxon>
        <taxon>Taxus</taxon>
    </lineage>
</organism>